<evidence type="ECO:0000256" key="2">
    <source>
        <dbReference type="SAM" id="Phobius"/>
    </source>
</evidence>
<name>A0A0H3DL86_MYCPB</name>
<dbReference type="RefSeq" id="WP_010874899.1">
    <property type="nucleotide sequence ID" value="NZ_CP010546.1"/>
</dbReference>
<dbReference type="STRING" id="722438.F539_03075"/>
<dbReference type="HOGENOM" id="CLU_095608_0_0_14"/>
<dbReference type="PaxDb" id="722438-MPNE_0639"/>
<dbReference type="KEGG" id="mpj:MPNE_0639"/>
<dbReference type="GeneID" id="66608776"/>
<dbReference type="AlphaFoldDB" id="A0A0H3DL86"/>
<feature type="region of interest" description="Disordered" evidence="1">
    <location>
        <begin position="184"/>
        <end position="218"/>
    </location>
</feature>
<dbReference type="EMBL" id="CP002077">
    <property type="protein sequence ID" value="ADK87145.1"/>
    <property type="molecule type" value="Genomic_DNA"/>
</dbReference>
<protein>
    <submittedName>
        <fullName evidence="3">Uncharacterized protein</fullName>
    </submittedName>
</protein>
<keyword evidence="2" id="KW-0472">Membrane</keyword>
<keyword evidence="2" id="KW-0812">Transmembrane</keyword>
<reference evidence="3 4" key="1">
    <citation type="journal article" date="2010" name="Appl. Environ. Microbiol.">
        <title>Targeted chromosomal knockouts in Mycoplasma pneumoniae.</title>
        <authorList>
            <person name="Krishnakumar R."/>
            <person name="Assad-Garcia N."/>
            <person name="Benders G.A."/>
            <person name="Phan Q."/>
            <person name="Montague M.G."/>
            <person name="Glass J.I."/>
        </authorList>
    </citation>
    <scope>NUCLEOTIDE SEQUENCE [LARGE SCALE GENOMIC DNA]</scope>
    <source>
        <strain evidence="4">ATCC 15531 / DSM 22911 / NBRC 14401 / NCTC 10119 / FH</strain>
    </source>
</reference>
<feature type="transmembrane region" description="Helical" evidence="2">
    <location>
        <begin position="6"/>
        <end position="27"/>
    </location>
</feature>
<accession>A0A0H3DL86</accession>
<dbReference type="Pfam" id="PF17359">
    <property type="entry name" value="DUF5385"/>
    <property type="match status" value="1"/>
</dbReference>
<proteinExistence type="predicted"/>
<keyword evidence="2" id="KW-1133">Transmembrane helix</keyword>
<dbReference type="Proteomes" id="UP000007756">
    <property type="component" value="Chromosome"/>
</dbReference>
<feature type="compositionally biased region" description="Basic residues" evidence="1">
    <location>
        <begin position="205"/>
        <end position="218"/>
    </location>
</feature>
<sequence>MNGGGQQGGFFGLLVIIIPVILLIVFFSKKKNSQKTEFGGEGGSRASKKDEVWKTVKQFLQEQNERGKEIIKTFVAKNPNPLHSRKDRQFFNQEVQAYITAHNLSKTAAKRYRHEQLKLKQRELYCIYFITKDAKTSVFDEARIIEAEVYQKPNKTGKGAPERLIRILGLKNFNDEMKWIQPLMDREEKRKEKEEKRKRELAARQLKRQEKKKQKTSK</sequence>
<dbReference type="InterPro" id="IPR035325">
    <property type="entry name" value="DUF5385"/>
</dbReference>
<evidence type="ECO:0000313" key="4">
    <source>
        <dbReference type="Proteomes" id="UP000007756"/>
    </source>
</evidence>
<gene>
    <name evidence="3" type="ordered locus">MPNE_0639</name>
</gene>
<evidence type="ECO:0000313" key="3">
    <source>
        <dbReference type="EMBL" id="ADK87145.1"/>
    </source>
</evidence>
<feature type="compositionally biased region" description="Basic and acidic residues" evidence="1">
    <location>
        <begin position="184"/>
        <end position="202"/>
    </location>
</feature>
<evidence type="ECO:0000256" key="1">
    <source>
        <dbReference type="SAM" id="MobiDB-lite"/>
    </source>
</evidence>
<organism evidence="3 4">
    <name type="scientific">Mycoplasmoides pneumoniae (strain ATCC 15531 / DSM 23978 / CIP 103766 / NBRC 14401 / NCTC 10119 / FH)</name>
    <name type="common">Mycoplasma pneumoniae</name>
    <dbReference type="NCBI Taxonomy" id="722438"/>
    <lineage>
        <taxon>Bacteria</taxon>
        <taxon>Bacillati</taxon>
        <taxon>Mycoplasmatota</taxon>
        <taxon>Mycoplasmoidales</taxon>
        <taxon>Mycoplasmoidaceae</taxon>
        <taxon>Mycoplasmoides</taxon>
    </lineage>
</organism>
<dbReference type="eggNOG" id="ENOG50345FH">
    <property type="taxonomic scope" value="Bacteria"/>
</dbReference>
<dbReference type="PATRIC" id="fig|722438.3.peg.616"/>